<protein>
    <submittedName>
        <fullName evidence="4">Poly-gamma-glutamate synthesis protein (Capsule biosynthesis protein)</fullName>
    </submittedName>
</protein>
<accession>A0A543PVJ5</accession>
<dbReference type="PANTHER" id="PTHR33393">
    <property type="entry name" value="POLYGLUTAMINE SYNTHESIS ACCESSORY PROTEIN RV0574C-RELATED"/>
    <property type="match status" value="1"/>
</dbReference>
<dbReference type="EMBL" id="VFQF01000001">
    <property type="protein sequence ID" value="TQN48091.1"/>
    <property type="molecule type" value="Genomic_DNA"/>
</dbReference>
<proteinExistence type="inferred from homology"/>
<feature type="domain" description="Capsule synthesis protein CapA" evidence="3">
    <location>
        <begin position="26"/>
        <end position="266"/>
    </location>
</feature>
<dbReference type="InterPro" id="IPR052169">
    <property type="entry name" value="CW_Biosynth-Accessory"/>
</dbReference>
<gene>
    <name evidence="4" type="ORF">FHX52_1214</name>
</gene>
<organism evidence="4 5">
    <name type="scientific">Humibacillus xanthopallidus</name>
    <dbReference type="NCBI Taxonomy" id="412689"/>
    <lineage>
        <taxon>Bacteria</taxon>
        <taxon>Bacillati</taxon>
        <taxon>Actinomycetota</taxon>
        <taxon>Actinomycetes</taxon>
        <taxon>Micrococcales</taxon>
        <taxon>Intrasporangiaceae</taxon>
        <taxon>Humibacillus</taxon>
    </lineage>
</organism>
<dbReference type="InterPro" id="IPR019079">
    <property type="entry name" value="Capsule_synth_CapA"/>
</dbReference>
<evidence type="ECO:0000256" key="2">
    <source>
        <dbReference type="SAM" id="MobiDB-lite"/>
    </source>
</evidence>
<evidence type="ECO:0000256" key="1">
    <source>
        <dbReference type="ARBA" id="ARBA00005662"/>
    </source>
</evidence>
<dbReference type="SUPFAM" id="SSF56300">
    <property type="entry name" value="Metallo-dependent phosphatases"/>
    <property type="match status" value="1"/>
</dbReference>
<evidence type="ECO:0000313" key="5">
    <source>
        <dbReference type="Proteomes" id="UP000320085"/>
    </source>
</evidence>
<dbReference type="AlphaFoldDB" id="A0A543PVJ5"/>
<sequence length="342" mass="35315">MAGVPTTAPTAPNPTAAPESPRDRITLAFAGDVHFERQVRGLLDRPEPLTTAVRDTLGRADFAMVNLETALGTGGAPLPGKDFTFRAPVTTLATLAGAGVDAVSMANNHAADFGDAVFAQTLAARRDAPIPIVGIGRDEAEAFTPLRVDVHGVSVAVLASSQIRDVTSKEHAARPGSPGIATNLDPGPLRRAVRAAAATSDVVVVMLHWGAQYTSCADDLQRETARLLAADGADVIVGGHAHRPQGSGWSGRSYVAYGLGNFVWYNNDGPAADTGVLTVSVDVAAARSRPHTRSVVSSGTWSPMVIGSDGVPRAAAPGATRDRLLAGWDAARRCAGLTARPG</sequence>
<name>A0A543PVJ5_9MICO</name>
<dbReference type="Proteomes" id="UP000320085">
    <property type="component" value="Unassembled WGS sequence"/>
</dbReference>
<evidence type="ECO:0000313" key="4">
    <source>
        <dbReference type="EMBL" id="TQN48091.1"/>
    </source>
</evidence>
<feature type="compositionally biased region" description="Low complexity" evidence="2">
    <location>
        <begin position="1"/>
        <end position="18"/>
    </location>
</feature>
<dbReference type="SMART" id="SM00854">
    <property type="entry name" value="PGA_cap"/>
    <property type="match status" value="1"/>
</dbReference>
<dbReference type="InterPro" id="IPR029052">
    <property type="entry name" value="Metallo-depent_PP-like"/>
</dbReference>
<dbReference type="PANTHER" id="PTHR33393:SF13">
    <property type="entry name" value="PGA BIOSYNTHESIS PROTEIN CAPA"/>
    <property type="match status" value="1"/>
</dbReference>
<dbReference type="Pfam" id="PF09587">
    <property type="entry name" value="PGA_cap"/>
    <property type="match status" value="1"/>
</dbReference>
<comment type="similarity">
    <text evidence="1">Belongs to the CapA family.</text>
</comment>
<dbReference type="CDD" id="cd07381">
    <property type="entry name" value="MPP_CapA"/>
    <property type="match status" value="1"/>
</dbReference>
<comment type="caution">
    <text evidence="4">The sequence shown here is derived from an EMBL/GenBank/DDBJ whole genome shotgun (WGS) entry which is preliminary data.</text>
</comment>
<evidence type="ECO:0000259" key="3">
    <source>
        <dbReference type="SMART" id="SM00854"/>
    </source>
</evidence>
<reference evidence="4 5" key="1">
    <citation type="submission" date="2019-06" db="EMBL/GenBank/DDBJ databases">
        <title>Sequencing the genomes of 1000 actinobacteria strains.</title>
        <authorList>
            <person name="Klenk H.-P."/>
        </authorList>
    </citation>
    <scope>NUCLEOTIDE SEQUENCE [LARGE SCALE GENOMIC DNA]</scope>
    <source>
        <strain evidence="4 5">DSM 21776</strain>
    </source>
</reference>
<dbReference type="Gene3D" id="3.60.21.10">
    <property type="match status" value="1"/>
</dbReference>
<feature type="region of interest" description="Disordered" evidence="2">
    <location>
        <begin position="1"/>
        <end position="22"/>
    </location>
</feature>